<dbReference type="Proteomes" id="UP000249661">
    <property type="component" value="Unassembled WGS sequence"/>
</dbReference>
<accession>A0ACD1HNM9</accession>
<keyword evidence="2" id="KW-1185">Reference proteome</keyword>
<sequence>MLPHLPLELVQMIAEQLDREADLNALVCTTRSLYSRLNWRLYRLNAYRHLVPPGLPYPDAAAAAAESELHGQSAINWAARHGRLGTAQKWLKIVRQTPWMDQLPAMMRATVTEAVFLAAEHGQPELVRWLLRAVPGTEVNAVSGVRYGDTPLLAAVRAGRRKVVELLLGWEGVDVHARNYYRCNAIALAAEAGHVSVLRLLVTRTEADVDARDYEGSSPLWIAANAGHMRAAEVLVRAGADPENGHGHGHGHGNGDPPLYAAVDSGQNTLLRLLLDTGRVRLDWPVDRPPVVLAAVLGNAVAVDWLLAAGADPNSRDNNRKTALFHAALGGDEAVVERLLDAEGVDVDLQDCQGCTPLYMAVVEGHVSVVRRLLAAGADPEICNKLGSSPLDLARARSKREIKALFQVT</sequence>
<name>A0ACD1HNM9_9EURO</name>
<evidence type="ECO:0000313" key="2">
    <source>
        <dbReference type="Proteomes" id="UP000249661"/>
    </source>
</evidence>
<organism evidence="1 2">
    <name type="scientific">Aspergillus aculeatinus CBS 121060</name>
    <dbReference type="NCBI Taxonomy" id="1448322"/>
    <lineage>
        <taxon>Eukaryota</taxon>
        <taxon>Fungi</taxon>
        <taxon>Dikarya</taxon>
        <taxon>Ascomycota</taxon>
        <taxon>Pezizomycotina</taxon>
        <taxon>Eurotiomycetes</taxon>
        <taxon>Eurotiomycetidae</taxon>
        <taxon>Eurotiales</taxon>
        <taxon>Aspergillaceae</taxon>
        <taxon>Aspergillus</taxon>
        <taxon>Aspergillus subgen. Circumdati</taxon>
    </lineage>
</organism>
<proteinExistence type="predicted"/>
<dbReference type="EMBL" id="KZ824934">
    <property type="protein sequence ID" value="RAH75034.1"/>
    <property type="molecule type" value="Genomic_DNA"/>
</dbReference>
<evidence type="ECO:0000313" key="1">
    <source>
        <dbReference type="EMBL" id="RAH75034.1"/>
    </source>
</evidence>
<gene>
    <name evidence="1" type="ORF">BO66DRAFT_397595</name>
</gene>
<protein>
    <submittedName>
        <fullName evidence="1">Ankyrin</fullName>
    </submittedName>
</protein>
<reference evidence="1" key="1">
    <citation type="submission" date="2018-02" db="EMBL/GenBank/DDBJ databases">
        <title>The genomes of Aspergillus section Nigri reveals drivers in fungal speciation.</title>
        <authorList>
            <consortium name="DOE Joint Genome Institute"/>
            <person name="Vesth T.C."/>
            <person name="Nybo J."/>
            <person name="Theobald S."/>
            <person name="Brandl J."/>
            <person name="Frisvad J.C."/>
            <person name="Nielsen K.F."/>
            <person name="Lyhne E.K."/>
            <person name="Kogle M.E."/>
            <person name="Kuo A."/>
            <person name="Riley R."/>
            <person name="Clum A."/>
            <person name="Nolan M."/>
            <person name="Lipzen A."/>
            <person name="Salamov A."/>
            <person name="Henrissat B."/>
            <person name="Wiebenga A."/>
            <person name="De vries R.P."/>
            <person name="Grigoriev I.V."/>
            <person name="Mortensen U.H."/>
            <person name="Andersen M.R."/>
            <person name="Baker S.E."/>
        </authorList>
    </citation>
    <scope>NUCLEOTIDE SEQUENCE</scope>
    <source>
        <strain evidence="1">CBS 121060</strain>
    </source>
</reference>